<dbReference type="GO" id="GO:0005737">
    <property type="term" value="C:cytoplasm"/>
    <property type="evidence" value="ECO:0007669"/>
    <property type="project" value="TreeGrafter"/>
</dbReference>
<comment type="caution">
    <text evidence="3">The sequence shown here is derived from an EMBL/GenBank/DDBJ whole genome shotgun (WGS) entry which is preliminary data.</text>
</comment>
<dbReference type="InterPro" id="IPR013780">
    <property type="entry name" value="Glyco_hydro_b"/>
</dbReference>
<dbReference type="Pfam" id="PF02806">
    <property type="entry name" value="Alpha-amylase_C"/>
    <property type="match status" value="1"/>
</dbReference>
<dbReference type="Proteomes" id="UP000324800">
    <property type="component" value="Unassembled WGS sequence"/>
</dbReference>
<dbReference type="InterPro" id="IPR017853">
    <property type="entry name" value="GH"/>
</dbReference>
<dbReference type="Gene3D" id="2.60.40.1180">
    <property type="entry name" value="Golgi alpha-mannosidase II"/>
    <property type="match status" value="1"/>
</dbReference>
<feature type="domain" description="Alpha-amylase/branching enzyme C-terminal all beta" evidence="2">
    <location>
        <begin position="297"/>
        <end position="364"/>
    </location>
</feature>
<name>A0A5J4VL06_9EUKA</name>
<evidence type="ECO:0000259" key="2">
    <source>
        <dbReference type="Pfam" id="PF02806"/>
    </source>
</evidence>
<dbReference type="AlphaFoldDB" id="A0A5J4VL06"/>
<dbReference type="PANTHER" id="PTHR43651:SF3">
    <property type="entry name" value="1,4-ALPHA-GLUCAN-BRANCHING ENZYME"/>
    <property type="match status" value="1"/>
</dbReference>
<proteinExistence type="predicted"/>
<dbReference type="GO" id="GO:0005975">
    <property type="term" value="P:carbohydrate metabolic process"/>
    <property type="evidence" value="ECO:0007669"/>
    <property type="project" value="InterPro"/>
</dbReference>
<feature type="compositionally biased region" description="Basic and acidic residues" evidence="1">
    <location>
        <begin position="363"/>
        <end position="388"/>
    </location>
</feature>
<reference evidence="3 4" key="1">
    <citation type="submission" date="2019-03" db="EMBL/GenBank/DDBJ databases">
        <title>Single cell metagenomics reveals metabolic interactions within the superorganism composed of flagellate Streblomastix strix and complex community of Bacteroidetes bacteria on its surface.</title>
        <authorList>
            <person name="Treitli S.C."/>
            <person name="Kolisko M."/>
            <person name="Husnik F."/>
            <person name="Keeling P."/>
            <person name="Hampl V."/>
        </authorList>
    </citation>
    <scope>NUCLEOTIDE SEQUENCE [LARGE SCALE GENOMIC DNA]</scope>
    <source>
        <strain evidence="3">ST1C</strain>
    </source>
</reference>
<evidence type="ECO:0000313" key="3">
    <source>
        <dbReference type="EMBL" id="KAA6383262.1"/>
    </source>
</evidence>
<accession>A0A5J4VL06</accession>
<evidence type="ECO:0000313" key="4">
    <source>
        <dbReference type="Proteomes" id="UP000324800"/>
    </source>
</evidence>
<evidence type="ECO:0000256" key="1">
    <source>
        <dbReference type="SAM" id="MobiDB-lite"/>
    </source>
</evidence>
<organism evidence="3 4">
    <name type="scientific">Streblomastix strix</name>
    <dbReference type="NCBI Taxonomy" id="222440"/>
    <lineage>
        <taxon>Eukaryota</taxon>
        <taxon>Metamonada</taxon>
        <taxon>Preaxostyla</taxon>
        <taxon>Oxymonadida</taxon>
        <taxon>Streblomastigidae</taxon>
        <taxon>Streblomastix</taxon>
    </lineage>
</organism>
<dbReference type="GO" id="GO:0003844">
    <property type="term" value="F:1,4-alpha-glucan branching enzyme activity"/>
    <property type="evidence" value="ECO:0007669"/>
    <property type="project" value="TreeGrafter"/>
</dbReference>
<feature type="non-terminal residue" evidence="3">
    <location>
        <position position="1"/>
    </location>
</feature>
<feature type="compositionally biased region" description="Polar residues" evidence="1">
    <location>
        <begin position="389"/>
        <end position="402"/>
    </location>
</feature>
<protein>
    <submittedName>
        <fullName evidence="3">1,4-alpha-glucan branching enzyme</fullName>
    </submittedName>
</protein>
<dbReference type="SUPFAM" id="SSF51445">
    <property type="entry name" value="(Trans)glycosidases"/>
    <property type="match status" value="1"/>
</dbReference>
<dbReference type="InterPro" id="IPR006048">
    <property type="entry name" value="A-amylase/branching_C"/>
</dbReference>
<dbReference type="PANTHER" id="PTHR43651">
    <property type="entry name" value="1,4-ALPHA-GLUCAN-BRANCHING ENZYME"/>
    <property type="match status" value="1"/>
</dbReference>
<sequence length="402" mass="47782">MQSHYFYKGQRGYHNVWDTRLFDYSQIEVKRFLLSNLRFWIEVYNFDGFRFDGVTSILYKHHGIRKKFKYFNDDVDEDGLIYLSLANQMLHKLYPWIITIAEDVSGMPGLCKSVDEGGIGFDYRLGMGIPDMWNDIIKYKKENEWDIEKIWNTLTNRRYGEGVISYCESHDQQLNGGQSLSFILMGDEMYTEMGIDKIESRKIHRGISIHKLIRILTMSIGGEGYLTFMGNEFGHIEWVEFPQKRNGYSYSHCRRQYSLCQNQHLRYKYLLAFEQSMLQLDERYSIMENVHFPQAKHDKEQQIIIFERGGLVFVFNLHPHNSYKDFRIGVRLNGRYQIVLDSDAIHLVVLVFKMKNDQEITSQEQKEFKKEEDEQIDLKQKEDLEKSQDLFTDSDQDSKLNI</sequence>
<gene>
    <name evidence="3" type="ORF">EZS28_021214</name>
</gene>
<dbReference type="GO" id="GO:0043169">
    <property type="term" value="F:cation binding"/>
    <property type="evidence" value="ECO:0007669"/>
    <property type="project" value="InterPro"/>
</dbReference>
<feature type="region of interest" description="Disordered" evidence="1">
    <location>
        <begin position="363"/>
        <end position="402"/>
    </location>
</feature>
<dbReference type="Gene3D" id="3.20.20.80">
    <property type="entry name" value="Glycosidases"/>
    <property type="match status" value="1"/>
</dbReference>
<dbReference type="OrthoDB" id="196493at2759"/>
<dbReference type="EMBL" id="SNRW01006341">
    <property type="protein sequence ID" value="KAA6383262.1"/>
    <property type="molecule type" value="Genomic_DNA"/>
</dbReference>
<dbReference type="SUPFAM" id="SSF51011">
    <property type="entry name" value="Glycosyl hydrolase domain"/>
    <property type="match status" value="1"/>
</dbReference>